<evidence type="ECO:0000256" key="4">
    <source>
        <dbReference type="ARBA" id="ARBA00022984"/>
    </source>
</evidence>
<feature type="binding site" evidence="7">
    <location>
        <position position="29"/>
    </location>
    <ligand>
        <name>UDP-N-acetyl-alpha-D-muramoyl-L-alanyl-D-glutamate</name>
        <dbReference type="ChEBI" id="CHEBI:83900"/>
    </ligand>
</feature>
<dbReference type="InterPro" id="IPR005761">
    <property type="entry name" value="UDP-N-AcMur-Glu-dNH2Pim_ligase"/>
</dbReference>
<evidence type="ECO:0000259" key="11">
    <source>
        <dbReference type="Pfam" id="PF08245"/>
    </source>
</evidence>
<protein>
    <recommendedName>
        <fullName evidence="7">UDP-N-acetylmuramoyl-L-alanyl-D-glutamate--2,6-diaminopimelate ligase</fullName>
        <ecNumber evidence="7">6.3.2.13</ecNumber>
    </recommendedName>
    <alternativeName>
        <fullName evidence="7">Meso-A2pm-adding enzyme</fullName>
    </alternativeName>
    <alternativeName>
        <fullName evidence="7">Meso-diaminopimelate-adding enzyme</fullName>
    </alternativeName>
    <alternativeName>
        <fullName evidence="7">UDP-MurNAc-L-Ala-D-Glu:meso-diaminopimelate ligase</fullName>
    </alternativeName>
    <alternativeName>
        <fullName evidence="7">UDP-MurNAc-tripeptide synthetase</fullName>
    </alternativeName>
    <alternativeName>
        <fullName evidence="7">UDP-N-acetylmuramyl-tripeptide synthetase</fullName>
    </alternativeName>
</protein>
<comment type="catalytic activity">
    <reaction evidence="7">
        <text>UDP-N-acetyl-alpha-D-muramoyl-L-alanyl-D-glutamate + meso-2,6-diaminopimelate + ATP = UDP-N-acetyl-alpha-D-muramoyl-L-alanyl-gamma-D-glutamyl-meso-2,6-diaminopimelate + ADP + phosphate + H(+)</text>
        <dbReference type="Rhea" id="RHEA:23676"/>
        <dbReference type="ChEBI" id="CHEBI:15378"/>
        <dbReference type="ChEBI" id="CHEBI:30616"/>
        <dbReference type="ChEBI" id="CHEBI:43474"/>
        <dbReference type="ChEBI" id="CHEBI:57791"/>
        <dbReference type="ChEBI" id="CHEBI:83900"/>
        <dbReference type="ChEBI" id="CHEBI:83905"/>
        <dbReference type="ChEBI" id="CHEBI:456216"/>
        <dbReference type="EC" id="6.3.2.13"/>
    </reaction>
</comment>
<keyword evidence="7 12" id="KW-0436">Ligase</keyword>
<keyword evidence="2 7" id="KW-0132">Cell division</keyword>
<feature type="domain" description="Mur ligase central" evidence="11">
    <location>
        <begin position="114"/>
        <end position="318"/>
    </location>
</feature>
<sequence length="496" mass="55219">MLYRNLKTLLAPWVPDVPHCLLREMTLDSRKVVSGDLFVAINGHIADGRGFIAEAISQGASAVIAEAKGHANHGEIQYVLGIPVVYLENLSQSLSKIAGCFYQNPGTQLKLIGVTGTNGKTTVTHLLAQWVQLLGDVSAIMGTLGNGLYGRLALTNNTTDSAIKVQNTLYSLVKQGVHLVSMEISSHALAQDRVADLPFSAAVFTNLSRDHLDYHRDMNCYEHSKWQLFSKYQIKQLIINADDIIGQRWLKKLPNAVYVTADYTNYCHLHQRWLRAKKVTYGNSGTSITFSSSWGSGYIETDLIGSFNVSNLLLSLATLLSLEYPLEVLMRTARQLHPVTGRMEIFRFIEKPTVVIDYAHTPCALEKALIETRRYCKKGRLWCIFGCGGDRDLGKRPIMGRIAEHLADFVVITNDNPRNEDPRMIINDILSGFLYPETADVIIDRVQAVTYAIEQAQIDDAVLIAGKGSEKYQTFGKDNVSYSDQKIALALLRQPK</sequence>
<dbReference type="Pfam" id="PF01225">
    <property type="entry name" value="Mur_ligase"/>
    <property type="match status" value="1"/>
</dbReference>
<evidence type="ECO:0000256" key="6">
    <source>
        <dbReference type="ARBA" id="ARBA00023316"/>
    </source>
</evidence>
<dbReference type="InterPro" id="IPR000713">
    <property type="entry name" value="Mur_ligase_N"/>
</dbReference>
<dbReference type="NCBIfam" id="TIGR01085">
    <property type="entry name" value="murE"/>
    <property type="match status" value="1"/>
</dbReference>
<feature type="domain" description="Mur ligase C-terminal" evidence="10">
    <location>
        <begin position="341"/>
        <end position="468"/>
    </location>
</feature>
<dbReference type="InterPro" id="IPR036615">
    <property type="entry name" value="Mur_ligase_C_dom_sf"/>
</dbReference>
<feature type="binding site" evidence="7">
    <location>
        <position position="27"/>
    </location>
    <ligand>
        <name>UDP-N-acetyl-alpha-D-muramoyl-L-alanyl-D-glutamate</name>
        <dbReference type="ChEBI" id="CHEBI:83900"/>
    </ligand>
</feature>
<feature type="domain" description="Mur ligase N-terminal catalytic" evidence="9">
    <location>
        <begin position="25"/>
        <end position="98"/>
    </location>
</feature>
<dbReference type="Gene3D" id="3.40.1390.10">
    <property type="entry name" value="MurE/MurF, N-terminal domain"/>
    <property type="match status" value="1"/>
</dbReference>
<keyword evidence="7" id="KW-0460">Magnesium</keyword>
<feature type="short sequence motif" description="Meso-diaminopimelate recognition motif" evidence="7">
    <location>
        <begin position="415"/>
        <end position="418"/>
    </location>
</feature>
<dbReference type="SUPFAM" id="SSF53244">
    <property type="entry name" value="MurD-like peptide ligases, peptide-binding domain"/>
    <property type="match status" value="1"/>
</dbReference>
<dbReference type="OrthoDB" id="9800958at2"/>
<dbReference type="SUPFAM" id="SSF63418">
    <property type="entry name" value="MurE/MurF N-terminal domain"/>
    <property type="match status" value="1"/>
</dbReference>
<keyword evidence="7" id="KW-0963">Cytoplasm</keyword>
<dbReference type="Pfam" id="PF08245">
    <property type="entry name" value="Mur_ligase_M"/>
    <property type="match status" value="1"/>
</dbReference>
<dbReference type="GO" id="GO:0008765">
    <property type="term" value="F:UDP-N-acetylmuramoylalanyl-D-glutamate-2,6-diaminopimelate ligase activity"/>
    <property type="evidence" value="ECO:0007669"/>
    <property type="project" value="UniProtKB-UniRule"/>
</dbReference>
<name>A0A451DJV1_9GAMM</name>
<comment type="cofactor">
    <cofactor evidence="7">
        <name>Mg(2+)</name>
        <dbReference type="ChEBI" id="CHEBI:18420"/>
    </cofactor>
</comment>
<accession>A0A451DJV1</accession>
<feature type="binding site" evidence="7">
    <location>
        <position position="191"/>
    </location>
    <ligand>
        <name>UDP-N-acetyl-alpha-D-muramoyl-L-alanyl-D-glutamate</name>
        <dbReference type="ChEBI" id="CHEBI:83900"/>
    </ligand>
</feature>
<dbReference type="GO" id="GO:0071555">
    <property type="term" value="P:cell wall organization"/>
    <property type="evidence" value="ECO:0007669"/>
    <property type="project" value="UniProtKB-KW"/>
</dbReference>
<evidence type="ECO:0000256" key="8">
    <source>
        <dbReference type="RuleBase" id="RU004135"/>
    </source>
</evidence>
<reference evidence="12 13" key="1">
    <citation type="submission" date="2019-02" db="EMBL/GenBank/DDBJ databases">
        <authorList>
            <person name="Manzano-Marin A."/>
            <person name="Manzano-Marin A."/>
        </authorList>
    </citation>
    <scope>NUCLEOTIDE SEQUENCE [LARGE SCALE GENOMIC DNA]</scope>
    <source>
        <strain evidence="12 13">ErCipseudotaxifoliae</strain>
    </source>
</reference>
<feature type="binding site" evidence="7">
    <location>
        <position position="193"/>
    </location>
    <ligand>
        <name>UDP-N-acetyl-alpha-D-muramoyl-L-alanyl-D-glutamate</name>
        <dbReference type="ChEBI" id="CHEBI:83900"/>
    </ligand>
</feature>
<feature type="binding site" evidence="7">
    <location>
        <position position="157"/>
    </location>
    <ligand>
        <name>UDP-N-acetyl-alpha-D-muramoyl-L-alanyl-D-glutamate</name>
        <dbReference type="ChEBI" id="CHEBI:83900"/>
    </ligand>
</feature>
<dbReference type="GO" id="GO:0005524">
    <property type="term" value="F:ATP binding"/>
    <property type="evidence" value="ECO:0007669"/>
    <property type="project" value="UniProtKB-UniRule"/>
</dbReference>
<dbReference type="NCBIfam" id="NF001123">
    <property type="entry name" value="PRK00139.1-1"/>
    <property type="match status" value="1"/>
</dbReference>
<feature type="binding site" evidence="7">
    <location>
        <position position="185"/>
    </location>
    <ligand>
        <name>UDP-N-acetyl-alpha-D-muramoyl-L-alanyl-D-glutamate</name>
        <dbReference type="ChEBI" id="CHEBI:83900"/>
    </ligand>
</feature>
<dbReference type="NCBIfam" id="NF001126">
    <property type="entry name" value="PRK00139.1-4"/>
    <property type="match status" value="1"/>
</dbReference>
<evidence type="ECO:0000313" key="13">
    <source>
        <dbReference type="Proteomes" id="UP000294462"/>
    </source>
</evidence>
<dbReference type="PANTHER" id="PTHR23135:SF4">
    <property type="entry name" value="UDP-N-ACETYLMURAMOYL-L-ALANYL-D-GLUTAMATE--2,6-DIAMINOPIMELATE LIGASE MURE HOMOLOG, CHLOROPLASTIC"/>
    <property type="match status" value="1"/>
</dbReference>
<dbReference type="GO" id="GO:0009252">
    <property type="term" value="P:peptidoglycan biosynthetic process"/>
    <property type="evidence" value="ECO:0007669"/>
    <property type="project" value="UniProtKB-UniRule"/>
</dbReference>
<evidence type="ECO:0000313" key="12">
    <source>
        <dbReference type="EMBL" id="VFP87000.1"/>
    </source>
</evidence>
<evidence type="ECO:0000256" key="7">
    <source>
        <dbReference type="HAMAP-Rule" id="MF_00208"/>
    </source>
</evidence>
<dbReference type="RefSeq" id="WP_072666275.1">
    <property type="nucleotide sequence ID" value="NZ_LR217725.1"/>
</dbReference>
<dbReference type="InterPro" id="IPR004101">
    <property type="entry name" value="Mur_ligase_C"/>
</dbReference>
<evidence type="ECO:0000256" key="5">
    <source>
        <dbReference type="ARBA" id="ARBA00023306"/>
    </source>
</evidence>
<dbReference type="InterPro" id="IPR036565">
    <property type="entry name" value="Mur-like_cat_sf"/>
</dbReference>
<dbReference type="GO" id="GO:0000287">
    <property type="term" value="F:magnesium ion binding"/>
    <property type="evidence" value="ECO:0007669"/>
    <property type="project" value="UniProtKB-UniRule"/>
</dbReference>
<dbReference type="EMBL" id="LR217725">
    <property type="protein sequence ID" value="VFP87000.1"/>
    <property type="molecule type" value="Genomic_DNA"/>
</dbReference>
<dbReference type="GO" id="GO:0008360">
    <property type="term" value="P:regulation of cell shape"/>
    <property type="evidence" value="ECO:0007669"/>
    <property type="project" value="UniProtKB-KW"/>
</dbReference>
<keyword evidence="3 7" id="KW-0133">Cell shape</keyword>
<keyword evidence="5 7" id="KW-0131">Cell cycle</keyword>
<comment type="caution">
    <text evidence="7">Lacks conserved residue(s) required for the propagation of feature annotation.</text>
</comment>
<dbReference type="Proteomes" id="UP000294462">
    <property type="component" value="Chromosome"/>
</dbReference>
<dbReference type="Gene3D" id="3.90.190.20">
    <property type="entry name" value="Mur ligase, C-terminal domain"/>
    <property type="match status" value="1"/>
</dbReference>
<feature type="binding site" evidence="7">
    <location>
        <position position="466"/>
    </location>
    <ligand>
        <name>meso-2,6-diaminopimelate</name>
        <dbReference type="ChEBI" id="CHEBI:57791"/>
    </ligand>
</feature>
<feature type="binding site" evidence="7">
    <location>
        <begin position="158"/>
        <end position="159"/>
    </location>
    <ligand>
        <name>UDP-N-acetyl-alpha-D-muramoyl-L-alanyl-D-glutamate</name>
        <dbReference type="ChEBI" id="CHEBI:83900"/>
    </ligand>
</feature>
<dbReference type="KEGG" id="ehd:ERCIPSTX3056_380"/>
<feature type="binding site" evidence="7">
    <location>
        <begin position="116"/>
        <end position="122"/>
    </location>
    <ligand>
        <name>ATP</name>
        <dbReference type="ChEBI" id="CHEBI:30616"/>
    </ligand>
</feature>
<feature type="binding site" evidence="7">
    <location>
        <begin position="415"/>
        <end position="418"/>
    </location>
    <ligand>
        <name>meso-2,6-diaminopimelate</name>
        <dbReference type="ChEBI" id="CHEBI:57791"/>
    </ligand>
</feature>
<dbReference type="PANTHER" id="PTHR23135">
    <property type="entry name" value="MUR LIGASE FAMILY MEMBER"/>
    <property type="match status" value="1"/>
</dbReference>
<keyword evidence="6 7" id="KW-0961">Cell wall biogenesis/degradation</keyword>
<dbReference type="AlphaFoldDB" id="A0A451DJV1"/>
<keyword evidence="7" id="KW-0547">Nucleotide-binding</keyword>
<evidence type="ECO:0000259" key="9">
    <source>
        <dbReference type="Pfam" id="PF01225"/>
    </source>
</evidence>
<gene>
    <name evidence="7 12" type="primary">murE</name>
    <name evidence="12" type="ORF">ERCIPSTX3056_380</name>
</gene>
<comment type="subcellular location">
    <subcellularLocation>
        <location evidence="7 8">Cytoplasm</location>
    </subcellularLocation>
</comment>
<evidence type="ECO:0000256" key="1">
    <source>
        <dbReference type="ARBA" id="ARBA00005898"/>
    </source>
</evidence>
<dbReference type="InterPro" id="IPR035911">
    <property type="entry name" value="MurE/MurF_N"/>
</dbReference>
<dbReference type="Gene3D" id="3.40.1190.10">
    <property type="entry name" value="Mur-like, catalytic domain"/>
    <property type="match status" value="1"/>
</dbReference>
<keyword evidence="7" id="KW-0067">ATP-binding</keyword>
<evidence type="ECO:0000259" key="10">
    <source>
        <dbReference type="Pfam" id="PF02875"/>
    </source>
</evidence>
<dbReference type="SUPFAM" id="SSF53623">
    <property type="entry name" value="MurD-like peptide ligases, catalytic domain"/>
    <property type="match status" value="1"/>
</dbReference>
<keyword evidence="4 7" id="KW-0573">Peptidoglycan synthesis</keyword>
<dbReference type="GO" id="GO:0051301">
    <property type="term" value="P:cell division"/>
    <property type="evidence" value="ECO:0007669"/>
    <property type="project" value="UniProtKB-KW"/>
</dbReference>
<comment type="similarity">
    <text evidence="1 7">Belongs to the MurCDEF family. MurE subfamily.</text>
</comment>
<comment type="function">
    <text evidence="7">Catalyzes the addition of meso-diaminopimelic acid to the nucleotide precursor UDP-N-acetylmuramoyl-L-alanyl-D-glutamate (UMAG) in the biosynthesis of bacterial cell-wall peptidoglycan.</text>
</comment>
<comment type="PTM">
    <text evidence="7">Carboxylation is probably crucial for Mg(2+) binding and, consequently, for the gamma-phosphate positioning of ATP.</text>
</comment>
<feature type="modified residue" description="N6-carboxylysine" evidence="7">
    <location>
        <position position="225"/>
    </location>
</feature>
<keyword evidence="13" id="KW-1185">Reference proteome</keyword>
<dbReference type="Pfam" id="PF02875">
    <property type="entry name" value="Mur_ligase_C"/>
    <property type="match status" value="1"/>
</dbReference>
<feature type="binding site" evidence="7">
    <location>
        <position position="470"/>
    </location>
    <ligand>
        <name>meso-2,6-diaminopimelate</name>
        <dbReference type="ChEBI" id="CHEBI:57791"/>
    </ligand>
</feature>
<organism evidence="12 13">
    <name type="scientific">Candidatus Erwinia haradaeae</name>
    <dbReference type="NCBI Taxonomy" id="1922217"/>
    <lineage>
        <taxon>Bacteria</taxon>
        <taxon>Pseudomonadati</taxon>
        <taxon>Pseudomonadota</taxon>
        <taxon>Gammaproteobacteria</taxon>
        <taxon>Enterobacterales</taxon>
        <taxon>Erwiniaceae</taxon>
        <taxon>Erwinia</taxon>
    </lineage>
</organism>
<dbReference type="UniPathway" id="UPA00219"/>
<dbReference type="InterPro" id="IPR013221">
    <property type="entry name" value="Mur_ligase_cen"/>
</dbReference>
<comment type="pathway">
    <text evidence="7 8">Cell wall biogenesis; peptidoglycan biosynthesis.</text>
</comment>
<dbReference type="EC" id="6.3.2.13" evidence="7"/>
<evidence type="ECO:0000256" key="2">
    <source>
        <dbReference type="ARBA" id="ARBA00022618"/>
    </source>
</evidence>
<dbReference type="HAMAP" id="MF_00208">
    <property type="entry name" value="MurE"/>
    <property type="match status" value="1"/>
</dbReference>
<evidence type="ECO:0000256" key="3">
    <source>
        <dbReference type="ARBA" id="ARBA00022960"/>
    </source>
</evidence>
<feature type="binding site" evidence="7">
    <location>
        <position position="391"/>
    </location>
    <ligand>
        <name>meso-2,6-diaminopimelate</name>
        <dbReference type="ChEBI" id="CHEBI:57791"/>
    </ligand>
</feature>
<dbReference type="GO" id="GO:0005737">
    <property type="term" value="C:cytoplasm"/>
    <property type="evidence" value="ECO:0007669"/>
    <property type="project" value="UniProtKB-SubCell"/>
</dbReference>
<proteinExistence type="inferred from homology"/>